<gene>
    <name evidence="4" type="ORF">SAMN06296036_118134</name>
</gene>
<comment type="similarity">
    <text evidence="1 3">Belongs to the ArsC family.</text>
</comment>
<dbReference type="OrthoDB" id="5296790at2"/>
<keyword evidence="5" id="KW-1185">Reference proteome</keyword>
<dbReference type="RefSeq" id="WP_132322232.1">
    <property type="nucleotide sequence ID" value="NZ_FWZT01000018.1"/>
</dbReference>
<proteinExistence type="inferred from homology"/>
<protein>
    <submittedName>
        <fullName evidence="4">Arsenate reductase</fullName>
    </submittedName>
</protein>
<sequence>MKLLHNPRCSKSREALSLLEERGINLEVREYLKEPMEEGELRELVKMLGTPVLRLLRQKESLVQTLELDLSDSDAVFAAIAAHPSLMERPVFIGKSGKAVIGRPPERVLDLL</sequence>
<dbReference type="InterPro" id="IPR006660">
    <property type="entry name" value="Arsenate_reductase-like"/>
</dbReference>
<dbReference type="InterPro" id="IPR006659">
    <property type="entry name" value="Arsenate_reductase"/>
</dbReference>
<dbReference type="InterPro" id="IPR036249">
    <property type="entry name" value="Thioredoxin-like_sf"/>
</dbReference>
<dbReference type="SUPFAM" id="SSF52833">
    <property type="entry name" value="Thioredoxin-like"/>
    <property type="match status" value="1"/>
</dbReference>
<evidence type="ECO:0000256" key="1">
    <source>
        <dbReference type="ARBA" id="ARBA00007198"/>
    </source>
</evidence>
<dbReference type="GO" id="GO:0008794">
    <property type="term" value="F:arsenate reductase (glutaredoxin) activity"/>
    <property type="evidence" value="ECO:0007669"/>
    <property type="project" value="InterPro"/>
</dbReference>
<dbReference type="PANTHER" id="PTHR30041:SF4">
    <property type="entry name" value="ARSENATE REDUCTASE"/>
    <property type="match status" value="1"/>
</dbReference>
<reference evidence="5" key="1">
    <citation type="submission" date="2017-04" db="EMBL/GenBank/DDBJ databases">
        <authorList>
            <person name="Varghese N."/>
            <person name="Submissions S."/>
        </authorList>
    </citation>
    <scope>NUCLEOTIDE SEQUENCE [LARGE SCALE GENOMIC DNA]</scope>
    <source>
        <strain evidence="5">RKEM611</strain>
    </source>
</reference>
<organism evidence="4 5">
    <name type="scientific">Pseudobacteriovorax antillogorgiicola</name>
    <dbReference type="NCBI Taxonomy" id="1513793"/>
    <lineage>
        <taxon>Bacteria</taxon>
        <taxon>Pseudomonadati</taxon>
        <taxon>Bdellovibrionota</taxon>
        <taxon>Oligoflexia</taxon>
        <taxon>Oligoflexales</taxon>
        <taxon>Pseudobacteriovoracaceae</taxon>
        <taxon>Pseudobacteriovorax</taxon>
    </lineage>
</organism>
<accession>A0A1Y6CDK6</accession>
<dbReference type="EMBL" id="FWZT01000018">
    <property type="protein sequence ID" value="SMF57341.1"/>
    <property type="molecule type" value="Genomic_DNA"/>
</dbReference>
<name>A0A1Y6CDK6_9BACT</name>
<dbReference type="PANTHER" id="PTHR30041">
    <property type="entry name" value="ARSENATE REDUCTASE"/>
    <property type="match status" value="1"/>
</dbReference>
<evidence type="ECO:0000256" key="2">
    <source>
        <dbReference type="ARBA" id="ARBA00023002"/>
    </source>
</evidence>
<evidence type="ECO:0000313" key="4">
    <source>
        <dbReference type="EMBL" id="SMF57341.1"/>
    </source>
</evidence>
<dbReference type="AlphaFoldDB" id="A0A1Y6CDK6"/>
<evidence type="ECO:0000256" key="3">
    <source>
        <dbReference type="PROSITE-ProRule" id="PRU01282"/>
    </source>
</evidence>
<dbReference type="Gene3D" id="3.40.30.10">
    <property type="entry name" value="Glutaredoxin"/>
    <property type="match status" value="1"/>
</dbReference>
<dbReference type="STRING" id="1513793.SAMN06296036_118134"/>
<dbReference type="Pfam" id="PF03960">
    <property type="entry name" value="ArsC"/>
    <property type="match status" value="1"/>
</dbReference>
<dbReference type="Proteomes" id="UP000192907">
    <property type="component" value="Unassembled WGS sequence"/>
</dbReference>
<dbReference type="PROSITE" id="PS51353">
    <property type="entry name" value="ARSC"/>
    <property type="match status" value="1"/>
</dbReference>
<keyword evidence="2" id="KW-0560">Oxidoreductase</keyword>
<dbReference type="NCBIfam" id="TIGR00014">
    <property type="entry name" value="arsC"/>
    <property type="match status" value="1"/>
</dbReference>
<evidence type="ECO:0000313" key="5">
    <source>
        <dbReference type="Proteomes" id="UP000192907"/>
    </source>
</evidence>